<sequence>MPARRTRGEGGAVSQTEASQLGIEFPLLLAPGASREDVHAHGERVMQELLHLEGCSGDFTDSAVSTNAEANTIRIELLILDTADPRAALTRALDIIRTAAHAAGGATPNWPTVSDLPVQVQFEKARKFVPA</sequence>
<name>A0A372GNP8_9ACTN</name>
<protein>
    <submittedName>
        <fullName evidence="1">Uncharacterized protein</fullName>
    </submittedName>
</protein>
<gene>
    <name evidence="1" type="ORF">D0T12_01680</name>
</gene>
<dbReference type="OrthoDB" id="3436764at2"/>
<dbReference type="AlphaFoldDB" id="A0A372GNP8"/>
<evidence type="ECO:0000313" key="1">
    <source>
        <dbReference type="EMBL" id="RFS86994.1"/>
    </source>
</evidence>
<accession>A0A372GNP8</accession>
<evidence type="ECO:0000313" key="2">
    <source>
        <dbReference type="Proteomes" id="UP000262882"/>
    </source>
</evidence>
<proteinExistence type="predicted"/>
<reference evidence="1 2" key="1">
    <citation type="submission" date="2018-08" db="EMBL/GenBank/DDBJ databases">
        <title>Actinomadura spongicola sp. nov., isolated from marine sponge Leucetta chagosensis.</title>
        <authorList>
            <person name="Li L."/>
            <person name="Lin H.W."/>
        </authorList>
    </citation>
    <scope>NUCLEOTIDE SEQUENCE [LARGE SCALE GENOMIC DNA]</scope>
    <source>
        <strain evidence="1 2">LHW52907</strain>
    </source>
</reference>
<comment type="caution">
    <text evidence="1">The sequence shown here is derived from an EMBL/GenBank/DDBJ whole genome shotgun (WGS) entry which is preliminary data.</text>
</comment>
<dbReference type="Proteomes" id="UP000262882">
    <property type="component" value="Unassembled WGS sequence"/>
</dbReference>
<keyword evidence="2" id="KW-1185">Reference proteome</keyword>
<dbReference type="EMBL" id="QVNQ01000001">
    <property type="protein sequence ID" value="RFS86994.1"/>
    <property type="molecule type" value="Genomic_DNA"/>
</dbReference>
<organism evidence="1 2">
    <name type="scientific">Actinomadura spongiicola</name>
    <dbReference type="NCBI Taxonomy" id="2303421"/>
    <lineage>
        <taxon>Bacteria</taxon>
        <taxon>Bacillati</taxon>
        <taxon>Actinomycetota</taxon>
        <taxon>Actinomycetes</taxon>
        <taxon>Streptosporangiales</taxon>
        <taxon>Thermomonosporaceae</taxon>
        <taxon>Actinomadura</taxon>
    </lineage>
</organism>